<feature type="transmembrane region" description="Helical" evidence="1">
    <location>
        <begin position="47"/>
        <end position="66"/>
    </location>
</feature>
<keyword evidence="4" id="KW-1185">Reference proteome</keyword>
<dbReference type="Proteomes" id="UP000279959">
    <property type="component" value="Chromosome"/>
</dbReference>
<dbReference type="GO" id="GO:0000271">
    <property type="term" value="P:polysaccharide biosynthetic process"/>
    <property type="evidence" value="ECO:0007669"/>
    <property type="project" value="TreeGrafter"/>
</dbReference>
<evidence type="ECO:0000313" key="4">
    <source>
        <dbReference type="Proteomes" id="UP000279959"/>
    </source>
</evidence>
<accession>A0A494WG90</accession>
<dbReference type="GO" id="GO:0016747">
    <property type="term" value="F:acyltransferase activity, transferring groups other than amino-acyl groups"/>
    <property type="evidence" value="ECO:0007669"/>
    <property type="project" value="InterPro"/>
</dbReference>
<evidence type="ECO:0000256" key="1">
    <source>
        <dbReference type="SAM" id="Phobius"/>
    </source>
</evidence>
<dbReference type="AlphaFoldDB" id="A0A494WG90"/>
<feature type="transmembrane region" description="Helical" evidence="1">
    <location>
        <begin position="160"/>
        <end position="186"/>
    </location>
</feature>
<feature type="transmembrane region" description="Helical" evidence="1">
    <location>
        <begin position="87"/>
        <end position="108"/>
    </location>
</feature>
<feature type="transmembrane region" description="Helical" evidence="1">
    <location>
        <begin position="134"/>
        <end position="153"/>
    </location>
</feature>
<feature type="domain" description="Acyltransferase 3" evidence="2">
    <location>
        <begin position="9"/>
        <end position="335"/>
    </location>
</feature>
<dbReference type="InterPro" id="IPR050879">
    <property type="entry name" value="Acyltransferase_3"/>
</dbReference>
<feature type="transmembrane region" description="Helical" evidence="1">
    <location>
        <begin position="224"/>
        <end position="247"/>
    </location>
</feature>
<feature type="transmembrane region" description="Helical" evidence="1">
    <location>
        <begin position="12"/>
        <end position="32"/>
    </location>
</feature>
<feature type="transmembrane region" description="Helical" evidence="1">
    <location>
        <begin position="318"/>
        <end position="338"/>
    </location>
</feature>
<reference evidence="3 4" key="1">
    <citation type="submission" date="2018-05" db="EMBL/GenBank/DDBJ databases">
        <title>Complete Genome Sequence of the Nonylphenol-Degrading Bacterium Sphingobium amiense DSM 16289T.</title>
        <authorList>
            <person name="Ootsuka M."/>
            <person name="Nishizawa T."/>
            <person name="Ohta H."/>
        </authorList>
    </citation>
    <scope>NUCLEOTIDE SEQUENCE [LARGE SCALE GENOMIC DNA]</scope>
    <source>
        <strain evidence="3 4">DSM 16289</strain>
    </source>
</reference>
<gene>
    <name evidence="3" type="ORF">SAMIE_1032400</name>
</gene>
<proteinExistence type="predicted"/>
<dbReference type="PANTHER" id="PTHR23028:SF131">
    <property type="entry name" value="BLR2367 PROTEIN"/>
    <property type="match status" value="1"/>
</dbReference>
<organism evidence="3 4">
    <name type="scientific">Sphingobium amiense</name>
    <dbReference type="NCBI Taxonomy" id="135719"/>
    <lineage>
        <taxon>Bacteria</taxon>
        <taxon>Pseudomonadati</taxon>
        <taxon>Pseudomonadota</taxon>
        <taxon>Alphaproteobacteria</taxon>
        <taxon>Sphingomonadales</taxon>
        <taxon>Sphingomonadaceae</taxon>
        <taxon>Sphingobium</taxon>
    </lineage>
</organism>
<dbReference type="RefSeq" id="WP_066701106.1">
    <property type="nucleotide sequence ID" value="NZ_AP018664.1"/>
</dbReference>
<keyword evidence="1" id="KW-0472">Membrane</keyword>
<name>A0A494WG90_9SPHN</name>
<feature type="transmembrane region" description="Helical" evidence="1">
    <location>
        <begin position="192"/>
        <end position="212"/>
    </location>
</feature>
<keyword evidence="1" id="KW-1133">Transmembrane helix</keyword>
<dbReference type="GO" id="GO:0016020">
    <property type="term" value="C:membrane"/>
    <property type="evidence" value="ECO:0007669"/>
    <property type="project" value="TreeGrafter"/>
</dbReference>
<dbReference type="Pfam" id="PF01757">
    <property type="entry name" value="Acyl_transf_3"/>
    <property type="match status" value="1"/>
</dbReference>
<dbReference type="KEGG" id="sami:SAMIE_1032400"/>
<evidence type="ECO:0000313" key="3">
    <source>
        <dbReference type="EMBL" id="BBD99739.1"/>
    </source>
</evidence>
<keyword evidence="3" id="KW-0012">Acyltransferase</keyword>
<dbReference type="EMBL" id="AP018664">
    <property type="protein sequence ID" value="BBD99739.1"/>
    <property type="molecule type" value="Genomic_DNA"/>
</dbReference>
<dbReference type="PANTHER" id="PTHR23028">
    <property type="entry name" value="ACETYLTRANSFERASE"/>
    <property type="match status" value="1"/>
</dbReference>
<keyword evidence="1" id="KW-0812">Transmembrane</keyword>
<protein>
    <submittedName>
        <fullName evidence="3">Acyltransferase</fullName>
    </submittedName>
</protein>
<evidence type="ECO:0000259" key="2">
    <source>
        <dbReference type="Pfam" id="PF01757"/>
    </source>
</evidence>
<keyword evidence="3" id="KW-0808">Transferase</keyword>
<dbReference type="InterPro" id="IPR002656">
    <property type="entry name" value="Acyl_transf_3_dom"/>
</dbReference>
<sequence>MADHKKLEGLQILRGFCATAVVVSHASGMTALPKYGGQAFFNRQLEYGFLGVDIFFVISAFIIATVNLRGREWVPRLTARSYFAKRFVRIVPLMWLAILSYAALQFAANRAGFEVAGYVRALFLLPFSNLKPDVIWTLRQEFLFYLIFCLAFFGPKALRWLILIWVLSPIAYVASLGSMTATTAFIDSAASILFSTVNLEFGAGLILGLAWVRSPPVGEWRSPVHPLVAIYGLGILLFALVAATGFVGQTLPLVLTMGATGALLVGFSARVHCPPGLLTGVGELLGDASYSIYLFHLHLQVCALTVLTKLHLTLPAPVMVAGLLALSLGGGVLIHLLIEKPLIRWTRARVEGRAAR</sequence>